<accession>V8G863</accession>
<dbReference type="InterPro" id="IPR005586">
    <property type="entry name" value="ABC_trans_aux"/>
</dbReference>
<organism evidence="3 4">
    <name type="scientific">Pelistega indica</name>
    <dbReference type="NCBI Taxonomy" id="1414851"/>
    <lineage>
        <taxon>Bacteria</taxon>
        <taxon>Pseudomonadati</taxon>
        <taxon>Pseudomonadota</taxon>
        <taxon>Betaproteobacteria</taxon>
        <taxon>Burkholderiales</taxon>
        <taxon>Alcaligenaceae</taxon>
        <taxon>Pelistega</taxon>
    </lineage>
</organism>
<dbReference type="Gene3D" id="3.40.50.10610">
    <property type="entry name" value="ABC-type transport auxiliary lipoprotein component"/>
    <property type="match status" value="1"/>
</dbReference>
<dbReference type="Proteomes" id="UP000018766">
    <property type="component" value="Unassembled WGS sequence"/>
</dbReference>
<dbReference type="RefSeq" id="WP_023949961.1">
    <property type="nucleotide sequence ID" value="NZ_AYSV01000054.1"/>
</dbReference>
<keyword evidence="1" id="KW-0732">Signal</keyword>
<proteinExistence type="predicted"/>
<dbReference type="AlphaFoldDB" id="V8G863"/>
<evidence type="ECO:0000256" key="1">
    <source>
        <dbReference type="SAM" id="SignalP"/>
    </source>
</evidence>
<evidence type="ECO:0000313" key="4">
    <source>
        <dbReference type="Proteomes" id="UP000018766"/>
    </source>
</evidence>
<evidence type="ECO:0000313" key="3">
    <source>
        <dbReference type="EMBL" id="ETD72590.1"/>
    </source>
</evidence>
<gene>
    <name evidence="3" type="ORF">V757_03425</name>
</gene>
<feature type="signal peptide" evidence="1">
    <location>
        <begin position="1"/>
        <end position="29"/>
    </location>
</feature>
<dbReference type="Pfam" id="PF03886">
    <property type="entry name" value="ABC_trans_aux"/>
    <property type="match status" value="1"/>
</dbReference>
<dbReference type="OrthoDB" id="8690166at2"/>
<dbReference type="SUPFAM" id="SSF159594">
    <property type="entry name" value="XCC0632-like"/>
    <property type="match status" value="1"/>
</dbReference>
<evidence type="ECO:0000259" key="2">
    <source>
        <dbReference type="Pfam" id="PF03886"/>
    </source>
</evidence>
<name>V8G863_9BURK</name>
<keyword evidence="4" id="KW-1185">Reference proteome</keyword>
<dbReference type="EMBL" id="AYSV01000054">
    <property type="protein sequence ID" value="ETD72590.1"/>
    <property type="molecule type" value="Genomic_DNA"/>
</dbReference>
<dbReference type="PROSITE" id="PS51257">
    <property type="entry name" value="PROKAR_LIPOPROTEIN"/>
    <property type="match status" value="1"/>
</dbReference>
<feature type="chain" id="PRO_5004769310" description="ABC-type transport auxiliary lipoprotein component domain-containing protein" evidence="1">
    <location>
        <begin position="30"/>
        <end position="198"/>
    </location>
</feature>
<comment type="caution">
    <text evidence="3">The sequence shown here is derived from an EMBL/GenBank/DDBJ whole genome shotgun (WGS) entry which is preliminary data.</text>
</comment>
<reference evidence="3 4" key="1">
    <citation type="submission" date="2013-11" db="EMBL/GenBank/DDBJ databases">
        <title>Genomic analysis of Pelistega sp. HM-7.</title>
        <authorList>
            <person name="Kumbhare S.V."/>
            <person name="Shetty S.A."/>
            <person name="Sharma O."/>
            <person name="Dhotre D.P."/>
        </authorList>
    </citation>
    <scope>NUCLEOTIDE SEQUENCE [LARGE SCALE GENOMIC DNA]</scope>
    <source>
        <strain evidence="3 4">HM-7</strain>
    </source>
</reference>
<protein>
    <recommendedName>
        <fullName evidence="2">ABC-type transport auxiliary lipoprotein component domain-containing protein</fullName>
    </recommendedName>
</protein>
<sequence length="198" mass="22184">MSIKRLAVMSSISLLLGACGILPSNPALQTYQLPAGSTPIQVSMSSKSLSIPEPYANRVINHQRVAVVLDSLEVQAYEGIRWEDTAPKVFRDRLVEDFRRANAYKTVLINDEQVTVDRSLRLDMQAFQLQYKEKKPYVVIAVGVTLINRLSGAVLAAKTFHIEREVPNVNVDTIMPTFAQAVDQINADIISWTRQNDR</sequence>
<feature type="domain" description="ABC-type transport auxiliary lipoprotein component" evidence="2">
    <location>
        <begin position="31"/>
        <end position="189"/>
    </location>
</feature>